<comment type="caution">
    <text evidence="16">The sequence shown here is derived from an EMBL/GenBank/DDBJ whole genome shotgun (WGS) entry which is preliminary data.</text>
</comment>
<comment type="subunit">
    <text evidence="14">Component of the 7-subunit TFIIH core complex composed of XPB/SSL2, XPD/RAD3, SSL1, TFB1, TFB2, TFB4 and TFB5, which is active in NER. The core complex associates with the 3-subunit CTD-kinase module TFIIK composed of CCL1, KIN28 and TFB3 to form the 10-subunit holoenzyme (holo-TFIIH) active in transcription.</text>
</comment>
<feature type="region of interest" description="Disordered" evidence="15">
    <location>
        <begin position="328"/>
        <end position="359"/>
    </location>
</feature>
<proteinExistence type="inferred from homology"/>
<evidence type="ECO:0000313" key="16">
    <source>
        <dbReference type="EMBL" id="KAJ7703019.1"/>
    </source>
</evidence>
<evidence type="ECO:0000256" key="10">
    <source>
        <dbReference type="ARBA" id="ARBA00023163"/>
    </source>
</evidence>
<dbReference type="InterPro" id="IPR004600">
    <property type="entry name" value="TFIIH_Tfb4/GTF2H3"/>
</dbReference>
<sequence>MDDDSMGSHLSVVIDLSPTHWELSSREAPENTYPLTLATFLSQLLAFLNSHIACRHENTLAVFGAFPGKSVMLYSSSNPVPDSLSTDVNANSYPPFSAVDSTVVQRIMSELDLLEKDEEEAPSALVGSLVKALCYVNRITLPPSSNSKAQANGFHPGVLPDPRILILSVSPDLATSYIPIMNAIFSAQKLKATIDVCQIYGPNTVFLQQAAHLTGGSYIFLERRDALLQYLIMSFLPPPSIRKTLSVPTQEQVDFRAACFCHKKIIDIGFVCSVCLSSECYLPAATSNNNQLGLVFCQPLPVCTTCRTKFPMKTLTRLNAARPLLATGNSAPSQSRLTSGPVTNNGVGGAPHSGTNGAR</sequence>
<organism evidence="16 17">
    <name type="scientific">Mycena rosella</name>
    <name type="common">Pink bonnet</name>
    <name type="synonym">Agaricus rosellus</name>
    <dbReference type="NCBI Taxonomy" id="1033263"/>
    <lineage>
        <taxon>Eukaryota</taxon>
        <taxon>Fungi</taxon>
        <taxon>Dikarya</taxon>
        <taxon>Basidiomycota</taxon>
        <taxon>Agaricomycotina</taxon>
        <taxon>Agaricomycetes</taxon>
        <taxon>Agaricomycetidae</taxon>
        <taxon>Agaricales</taxon>
        <taxon>Marasmiineae</taxon>
        <taxon>Mycenaceae</taxon>
        <taxon>Mycena</taxon>
    </lineage>
</organism>
<gene>
    <name evidence="16" type="ORF">B0H17DRAFT_83429</name>
</gene>
<keyword evidence="17" id="KW-1185">Reference proteome</keyword>
<dbReference type="InterPro" id="IPR036465">
    <property type="entry name" value="vWFA_dom_sf"/>
</dbReference>
<keyword evidence="5 14" id="KW-0479">Metal-binding</keyword>
<dbReference type="PANTHER" id="PTHR12831">
    <property type="entry name" value="TRANSCRIPTION INITIATION FACTOR IIH TFIIH , POLYPEPTIDE 3-RELATED"/>
    <property type="match status" value="1"/>
</dbReference>
<dbReference type="PANTHER" id="PTHR12831:SF0">
    <property type="entry name" value="GENERAL TRANSCRIPTION FACTOR IIH SUBUNIT 3"/>
    <property type="match status" value="1"/>
</dbReference>
<dbReference type="GO" id="GO:0000439">
    <property type="term" value="C:transcription factor TFIIH core complex"/>
    <property type="evidence" value="ECO:0007669"/>
    <property type="project" value="UniProtKB-UniRule"/>
</dbReference>
<keyword evidence="6 14" id="KW-0227">DNA damage</keyword>
<dbReference type="Pfam" id="PF03850">
    <property type="entry name" value="Tfb4"/>
    <property type="match status" value="1"/>
</dbReference>
<evidence type="ECO:0000313" key="17">
    <source>
        <dbReference type="Proteomes" id="UP001221757"/>
    </source>
</evidence>
<dbReference type="GO" id="GO:0005675">
    <property type="term" value="C:transcription factor TFIIH holo complex"/>
    <property type="evidence" value="ECO:0007669"/>
    <property type="project" value="UniProtKB-UniRule"/>
</dbReference>
<evidence type="ECO:0000256" key="3">
    <source>
        <dbReference type="ARBA" id="ARBA00005273"/>
    </source>
</evidence>
<evidence type="ECO:0000256" key="7">
    <source>
        <dbReference type="ARBA" id="ARBA00022771"/>
    </source>
</evidence>
<evidence type="ECO:0000256" key="4">
    <source>
        <dbReference type="ARBA" id="ARBA00021280"/>
    </source>
</evidence>
<evidence type="ECO:0000256" key="13">
    <source>
        <dbReference type="ARBA" id="ARBA00033341"/>
    </source>
</evidence>
<evidence type="ECO:0000256" key="11">
    <source>
        <dbReference type="ARBA" id="ARBA00023204"/>
    </source>
</evidence>
<accession>A0AAD7E039</accession>
<protein>
    <recommendedName>
        <fullName evidence="4 14">General transcription and DNA repair factor IIH subunit TFB4</fullName>
        <shortName evidence="14">TFIIH subunit TFB4</shortName>
    </recommendedName>
    <alternativeName>
        <fullName evidence="13 14">RNA polymerase II transcription factor B subunit 4</fullName>
    </alternativeName>
</protein>
<keyword evidence="12 14" id="KW-0539">Nucleus</keyword>
<feature type="compositionally biased region" description="Polar residues" evidence="15">
    <location>
        <begin position="328"/>
        <end position="345"/>
    </location>
</feature>
<keyword evidence="11 14" id="KW-0234">DNA repair</keyword>
<evidence type="ECO:0000256" key="2">
    <source>
        <dbReference type="ARBA" id="ARBA00004123"/>
    </source>
</evidence>
<evidence type="ECO:0000256" key="5">
    <source>
        <dbReference type="ARBA" id="ARBA00022723"/>
    </source>
</evidence>
<evidence type="ECO:0000256" key="9">
    <source>
        <dbReference type="ARBA" id="ARBA00023015"/>
    </source>
</evidence>
<comment type="subcellular location">
    <subcellularLocation>
        <location evidence="2 14">Nucleus</location>
    </subcellularLocation>
</comment>
<evidence type="ECO:0000256" key="1">
    <source>
        <dbReference type="ARBA" id="ARBA00002817"/>
    </source>
</evidence>
<comment type="function">
    <text evidence="1 14">Component of the general transcription and DNA repair factor IIH (TFIIH) core complex, which is involved in general and transcription-coupled nucleotide excision repair (NER) of damaged DNA and, when complexed to TFIIK, in RNA transcription by RNA polymerase II. In NER, TFIIH acts by opening DNA around the lesion to allow the excision of the damaged oligonucleotide and its replacement by a new DNA fragment. In transcription, TFIIH has an essential role in transcription initiation. When the pre-initiation complex (PIC) has been established, TFIIH is required for promoter opening and promoter escape. Phosphorylation of the C-terminal tail (CTD) of the largest subunit of RNA polymerase II by the kinase module TFIIK controls the initiation of transcription.</text>
</comment>
<dbReference type="Proteomes" id="UP001221757">
    <property type="component" value="Unassembled WGS sequence"/>
</dbReference>
<dbReference type="AlphaFoldDB" id="A0AAD7E039"/>
<comment type="similarity">
    <text evidence="3 14">Belongs to the TFB4 family.</text>
</comment>
<name>A0AAD7E039_MYCRO</name>
<dbReference type="GO" id="GO:0008270">
    <property type="term" value="F:zinc ion binding"/>
    <property type="evidence" value="ECO:0007669"/>
    <property type="project" value="UniProtKB-KW"/>
</dbReference>
<evidence type="ECO:0000256" key="6">
    <source>
        <dbReference type="ARBA" id="ARBA00022763"/>
    </source>
</evidence>
<evidence type="ECO:0000256" key="8">
    <source>
        <dbReference type="ARBA" id="ARBA00022833"/>
    </source>
</evidence>
<evidence type="ECO:0000256" key="12">
    <source>
        <dbReference type="ARBA" id="ARBA00023242"/>
    </source>
</evidence>
<keyword evidence="8 14" id="KW-0862">Zinc</keyword>
<evidence type="ECO:0000256" key="15">
    <source>
        <dbReference type="SAM" id="MobiDB-lite"/>
    </source>
</evidence>
<dbReference type="GO" id="GO:0006355">
    <property type="term" value="P:regulation of DNA-templated transcription"/>
    <property type="evidence" value="ECO:0007669"/>
    <property type="project" value="InterPro"/>
</dbReference>
<dbReference type="GO" id="GO:0006289">
    <property type="term" value="P:nucleotide-excision repair"/>
    <property type="evidence" value="ECO:0007669"/>
    <property type="project" value="UniProtKB-UniRule"/>
</dbReference>
<keyword evidence="9 14" id="KW-0805">Transcription regulation</keyword>
<dbReference type="EMBL" id="JARKIE010000013">
    <property type="protein sequence ID" value="KAJ7703019.1"/>
    <property type="molecule type" value="Genomic_DNA"/>
</dbReference>
<dbReference type="Gene3D" id="3.40.50.410">
    <property type="entry name" value="von Willebrand factor, type A domain"/>
    <property type="match status" value="1"/>
</dbReference>
<keyword evidence="7 14" id="KW-0863">Zinc-finger</keyword>
<keyword evidence="10 14" id="KW-0804">Transcription</keyword>
<evidence type="ECO:0000256" key="14">
    <source>
        <dbReference type="RuleBase" id="RU368090"/>
    </source>
</evidence>
<reference evidence="16" key="1">
    <citation type="submission" date="2023-03" db="EMBL/GenBank/DDBJ databases">
        <title>Massive genome expansion in bonnet fungi (Mycena s.s.) driven by repeated elements and novel gene families across ecological guilds.</title>
        <authorList>
            <consortium name="Lawrence Berkeley National Laboratory"/>
            <person name="Harder C.B."/>
            <person name="Miyauchi S."/>
            <person name="Viragh M."/>
            <person name="Kuo A."/>
            <person name="Thoen E."/>
            <person name="Andreopoulos B."/>
            <person name="Lu D."/>
            <person name="Skrede I."/>
            <person name="Drula E."/>
            <person name="Henrissat B."/>
            <person name="Morin E."/>
            <person name="Kohler A."/>
            <person name="Barry K."/>
            <person name="LaButti K."/>
            <person name="Morin E."/>
            <person name="Salamov A."/>
            <person name="Lipzen A."/>
            <person name="Mereny Z."/>
            <person name="Hegedus B."/>
            <person name="Baldrian P."/>
            <person name="Stursova M."/>
            <person name="Weitz H."/>
            <person name="Taylor A."/>
            <person name="Grigoriev I.V."/>
            <person name="Nagy L.G."/>
            <person name="Martin F."/>
            <person name="Kauserud H."/>
        </authorList>
    </citation>
    <scope>NUCLEOTIDE SEQUENCE</scope>
    <source>
        <strain evidence="16">CBHHK067</strain>
    </source>
</reference>